<comment type="caution">
    <text evidence="2">The sequence shown here is derived from an EMBL/GenBank/DDBJ whole genome shotgun (WGS) entry which is preliminary data.</text>
</comment>
<dbReference type="EMBL" id="LACB01001415">
    <property type="protein sequence ID" value="KAJ9480494.1"/>
    <property type="molecule type" value="Genomic_DNA"/>
</dbReference>
<sequence length="63" mass="7342">IVCRDPALYQPLWISLCIFLSSPHLCFSSLMHSFNHKDLARNTIQFTVHGIERCRKRSIIQAQ</sequence>
<evidence type="ECO:0000256" key="1">
    <source>
        <dbReference type="SAM" id="Phobius"/>
    </source>
</evidence>
<gene>
    <name evidence="2" type="ORF">VN97_g13072</name>
</gene>
<proteinExistence type="predicted"/>
<evidence type="ECO:0000313" key="2">
    <source>
        <dbReference type="EMBL" id="KAJ9480494.1"/>
    </source>
</evidence>
<feature type="transmembrane region" description="Helical" evidence="1">
    <location>
        <begin position="12"/>
        <end position="31"/>
    </location>
</feature>
<feature type="non-terminal residue" evidence="2">
    <location>
        <position position="1"/>
    </location>
</feature>
<name>A0AAI9X213_PENTH</name>
<dbReference type="AlphaFoldDB" id="A0AAI9X213"/>
<organism evidence="2 3">
    <name type="scientific">Penicillium thymicola</name>
    <dbReference type="NCBI Taxonomy" id="293382"/>
    <lineage>
        <taxon>Eukaryota</taxon>
        <taxon>Fungi</taxon>
        <taxon>Dikarya</taxon>
        <taxon>Ascomycota</taxon>
        <taxon>Pezizomycotina</taxon>
        <taxon>Eurotiomycetes</taxon>
        <taxon>Eurotiomycetidae</taxon>
        <taxon>Eurotiales</taxon>
        <taxon>Aspergillaceae</taxon>
        <taxon>Penicillium</taxon>
    </lineage>
</organism>
<evidence type="ECO:0000313" key="3">
    <source>
        <dbReference type="Proteomes" id="UP001227192"/>
    </source>
</evidence>
<dbReference type="Proteomes" id="UP001227192">
    <property type="component" value="Unassembled WGS sequence"/>
</dbReference>
<accession>A0AAI9X213</accession>
<reference evidence="2" key="1">
    <citation type="submission" date="2015-06" db="EMBL/GenBank/DDBJ databases">
        <authorList>
            <person name="Nguyen H."/>
        </authorList>
    </citation>
    <scope>NUCLEOTIDE SEQUENCE</scope>
    <source>
        <strain evidence="2">DAOM 180753</strain>
    </source>
</reference>
<keyword evidence="1" id="KW-0812">Transmembrane</keyword>
<keyword evidence="1" id="KW-0472">Membrane</keyword>
<keyword evidence="3" id="KW-1185">Reference proteome</keyword>
<keyword evidence="1" id="KW-1133">Transmembrane helix</keyword>
<protein>
    <submittedName>
        <fullName evidence="2">Uncharacterized protein</fullName>
    </submittedName>
</protein>
<reference evidence="2" key="2">
    <citation type="journal article" date="2016" name="Fungal Biol.">
        <title>Ochratoxin A production by Penicillium thymicola.</title>
        <authorList>
            <person name="Nguyen H.D.T."/>
            <person name="McMullin D.R."/>
            <person name="Ponomareva E."/>
            <person name="Riley R."/>
            <person name="Pomraning K.R."/>
            <person name="Baker S.E."/>
            <person name="Seifert K.A."/>
        </authorList>
    </citation>
    <scope>NUCLEOTIDE SEQUENCE</scope>
    <source>
        <strain evidence="2">DAOM 180753</strain>
    </source>
</reference>